<dbReference type="Pfam" id="PF21315">
    <property type="entry name" value="FAN1_HTH"/>
    <property type="match status" value="1"/>
</dbReference>
<dbReference type="InterPro" id="IPR012337">
    <property type="entry name" value="RNaseH-like_sf"/>
</dbReference>
<keyword evidence="3" id="KW-0378">Hydrolase</keyword>
<dbReference type="SMART" id="SM00479">
    <property type="entry name" value="EXOIII"/>
    <property type="match status" value="1"/>
</dbReference>
<reference evidence="8" key="1">
    <citation type="submission" date="2021-01" db="EMBL/GenBank/DDBJ databases">
        <title>Modified the classification status of verrucomicrobia.</title>
        <authorList>
            <person name="Feng X."/>
        </authorList>
    </citation>
    <scope>NUCLEOTIDE SEQUENCE</scope>
    <source>
        <strain evidence="8">JCM 18052</strain>
    </source>
</reference>
<comment type="function">
    <text evidence="4">DNA polymerase III is a complex, multichain enzyme responsible for most of the replicative synthesis in bacteria. The epsilon subunit contain the editing function and is a proofreading 3'-5' exonuclease.</text>
</comment>
<evidence type="ECO:0000259" key="7">
    <source>
        <dbReference type="SMART" id="SM00990"/>
    </source>
</evidence>
<comment type="subunit">
    <text evidence="5">DNA polymerase III contains a core (composed of alpha, epsilon and theta chains) that associates with a tau subunit. This core dimerizes to form the POLIII' complex. PolIII' associates with the gamma complex (composed of gamma, delta, delta', psi and chi chains) and with the beta chain to form the complete DNA polymerase III complex.</text>
</comment>
<dbReference type="GO" id="GO:0003677">
    <property type="term" value="F:DNA binding"/>
    <property type="evidence" value="ECO:0007669"/>
    <property type="project" value="InterPro"/>
</dbReference>
<dbReference type="InterPro" id="IPR006054">
    <property type="entry name" value="DnaQ"/>
</dbReference>
<dbReference type="CDD" id="cd06127">
    <property type="entry name" value="DEDDh"/>
    <property type="match status" value="1"/>
</dbReference>
<name>A0A934R6S0_9BACT</name>
<evidence type="ECO:0000313" key="9">
    <source>
        <dbReference type="Proteomes" id="UP000600139"/>
    </source>
</evidence>
<comment type="caution">
    <text evidence="8">The sequence shown here is derived from an EMBL/GenBank/DDBJ whole genome shotgun (WGS) entry which is preliminary data.</text>
</comment>
<dbReference type="GO" id="GO:0045004">
    <property type="term" value="P:DNA replication proofreading"/>
    <property type="evidence" value="ECO:0007669"/>
    <property type="project" value="TreeGrafter"/>
</dbReference>
<evidence type="ECO:0000256" key="3">
    <source>
        <dbReference type="ARBA" id="ARBA00022801"/>
    </source>
</evidence>
<dbReference type="InterPro" id="IPR036397">
    <property type="entry name" value="RNaseH_sf"/>
</dbReference>
<dbReference type="InterPro" id="IPR011856">
    <property type="entry name" value="tRNA_endonuc-like_dom_sf"/>
</dbReference>
<evidence type="ECO:0000256" key="5">
    <source>
        <dbReference type="ARBA" id="ARBA00026073"/>
    </source>
</evidence>
<evidence type="ECO:0000313" key="8">
    <source>
        <dbReference type="EMBL" id="MBK1818037.1"/>
    </source>
</evidence>
<sequence>MPGIPVKLHPFYYLDHFEEMLSFLEKNCAALLGEGEQAFVRDFRALPPDARALVVRLANRSGSHARISNLRYNELREIPAVLALLSEAGFIRYPGGPDHTDLILTLTRSEIVNLLKPTKGLSSKPKAELLRMVFQGAEAIRLPDDMLADFVIQQRVETIGFLFFLFFGKHRKNLQPLALRDLGIMKTRTGQSSFEVRFKTREAATHGFFYARISAEIGSGEGAGLVHLAESVPDWPVCSEPAAEGVRDREICRLGARLEQAGLADDAMKAYLHATGHPARERICRILFSKNETGRAKELLEQIISNPSSDEELLFAEDFHARKFGTRKLSRLTHLLRSAPVIEIDEAFRDSAEDAVVEHFRKEGERAFRTENQLWISLFGLLFWDQLQGGNGETKHNEFEHRPTQLADGTFFTRNEAAINRQLALLHAGSVLPHLESVIEAHEGKPNGVFGWRRDTLPLIRELISHGPPGAIEAILRRMAVDPSMGDAGFPDLMVVAGGNLRFVEVKAEGDQIRRHQLVRMQVLEKEGFTVEVVRVRWFADPDQEYVVVDVETTGGRAAHHRVTEIGAVKVRGGRVIDRFSTLVNPGRRIPREITRITGISDAMVADAPEFSEISGAFREFVGKAVFVAHNARFDHGFLREEYHRIGENFRCPTLCTVVAMRRFYPGLPSYSLARLAGHFGIPLESHHRALCDAEATAELLRLINARRNGMD</sequence>
<dbReference type="RefSeq" id="WP_200352992.1">
    <property type="nucleotide sequence ID" value="NZ_BAABHZ010000002.1"/>
</dbReference>
<dbReference type="Pfam" id="PF08774">
    <property type="entry name" value="VRR_NUC"/>
    <property type="match status" value="1"/>
</dbReference>
<dbReference type="Gene3D" id="3.40.1350.10">
    <property type="match status" value="1"/>
</dbReference>
<feature type="domain" description="VRR-NUC" evidence="7">
    <location>
        <begin position="426"/>
        <end position="538"/>
    </location>
</feature>
<dbReference type="InterPro" id="IPR014883">
    <property type="entry name" value="VRR_NUC"/>
</dbReference>
<feature type="domain" description="Exonuclease" evidence="6">
    <location>
        <begin position="545"/>
        <end position="710"/>
    </location>
</feature>
<dbReference type="InterPro" id="IPR013520">
    <property type="entry name" value="Ribonucl_H"/>
</dbReference>
<dbReference type="InterPro" id="IPR049125">
    <property type="entry name" value="FAN1-like_WH"/>
</dbReference>
<comment type="cofactor">
    <cofactor evidence="1">
        <name>Mg(2+)</name>
        <dbReference type="ChEBI" id="CHEBI:18420"/>
    </cofactor>
</comment>
<dbReference type="Pfam" id="PF00929">
    <property type="entry name" value="RNase_T"/>
    <property type="match status" value="1"/>
</dbReference>
<dbReference type="PANTHER" id="PTHR30231">
    <property type="entry name" value="DNA POLYMERASE III SUBUNIT EPSILON"/>
    <property type="match status" value="1"/>
</dbReference>
<protein>
    <submittedName>
        <fullName evidence="8">VRR-NUC domain-containing protein</fullName>
    </submittedName>
</protein>
<keyword evidence="2" id="KW-0540">Nuclease</keyword>
<dbReference type="SMART" id="SM00990">
    <property type="entry name" value="VRR_NUC"/>
    <property type="match status" value="1"/>
</dbReference>
<evidence type="ECO:0000259" key="6">
    <source>
        <dbReference type="SMART" id="SM00479"/>
    </source>
</evidence>
<evidence type="ECO:0000256" key="1">
    <source>
        <dbReference type="ARBA" id="ARBA00001946"/>
    </source>
</evidence>
<gene>
    <name evidence="8" type="ORF">JIN84_20610</name>
</gene>
<dbReference type="AlphaFoldDB" id="A0A934R6S0"/>
<organism evidence="8 9">
    <name type="scientific">Luteolibacter yonseiensis</name>
    <dbReference type="NCBI Taxonomy" id="1144680"/>
    <lineage>
        <taxon>Bacteria</taxon>
        <taxon>Pseudomonadati</taxon>
        <taxon>Verrucomicrobiota</taxon>
        <taxon>Verrucomicrobiia</taxon>
        <taxon>Verrucomicrobiales</taxon>
        <taxon>Verrucomicrobiaceae</taxon>
        <taxon>Luteolibacter</taxon>
    </lineage>
</organism>
<dbReference type="GO" id="GO:0008408">
    <property type="term" value="F:3'-5' exonuclease activity"/>
    <property type="evidence" value="ECO:0007669"/>
    <property type="project" value="TreeGrafter"/>
</dbReference>
<dbReference type="Gene3D" id="3.30.420.10">
    <property type="entry name" value="Ribonuclease H-like superfamily/Ribonuclease H"/>
    <property type="match status" value="1"/>
</dbReference>
<evidence type="ECO:0000256" key="4">
    <source>
        <dbReference type="ARBA" id="ARBA00025483"/>
    </source>
</evidence>
<dbReference type="GO" id="GO:0005829">
    <property type="term" value="C:cytosol"/>
    <property type="evidence" value="ECO:0007669"/>
    <property type="project" value="TreeGrafter"/>
</dbReference>
<dbReference type="EMBL" id="JAENIK010000013">
    <property type="protein sequence ID" value="MBK1818037.1"/>
    <property type="molecule type" value="Genomic_DNA"/>
</dbReference>
<dbReference type="FunFam" id="3.30.420.10:FF:000045">
    <property type="entry name" value="3'-5' exonuclease DinG"/>
    <property type="match status" value="1"/>
</dbReference>
<proteinExistence type="predicted"/>
<dbReference type="Proteomes" id="UP000600139">
    <property type="component" value="Unassembled WGS sequence"/>
</dbReference>
<dbReference type="SUPFAM" id="SSF53098">
    <property type="entry name" value="Ribonuclease H-like"/>
    <property type="match status" value="1"/>
</dbReference>
<accession>A0A934R6S0</accession>
<dbReference type="NCBIfam" id="TIGR00573">
    <property type="entry name" value="dnaq"/>
    <property type="match status" value="1"/>
</dbReference>
<dbReference type="PANTHER" id="PTHR30231:SF37">
    <property type="entry name" value="EXODEOXYRIBONUCLEASE 10"/>
    <property type="match status" value="1"/>
</dbReference>
<evidence type="ECO:0000256" key="2">
    <source>
        <dbReference type="ARBA" id="ARBA00022722"/>
    </source>
</evidence>
<keyword evidence="9" id="KW-1185">Reference proteome</keyword>
<dbReference type="GO" id="GO:0003887">
    <property type="term" value="F:DNA-directed DNA polymerase activity"/>
    <property type="evidence" value="ECO:0007669"/>
    <property type="project" value="InterPro"/>
</dbReference>